<dbReference type="KEGG" id="hir:HETIRDRAFT_326023"/>
<gene>
    <name evidence="1" type="ORF">HETIRDRAFT_326023</name>
</gene>
<dbReference type="GeneID" id="20671200"/>
<protein>
    <submittedName>
        <fullName evidence="1">Uncharacterized protein</fullName>
    </submittedName>
</protein>
<dbReference type="InParanoid" id="W4JXW9"/>
<organism evidence="1 2">
    <name type="scientific">Heterobasidion irregulare (strain TC 32-1)</name>
    <dbReference type="NCBI Taxonomy" id="747525"/>
    <lineage>
        <taxon>Eukaryota</taxon>
        <taxon>Fungi</taxon>
        <taxon>Dikarya</taxon>
        <taxon>Basidiomycota</taxon>
        <taxon>Agaricomycotina</taxon>
        <taxon>Agaricomycetes</taxon>
        <taxon>Russulales</taxon>
        <taxon>Bondarzewiaceae</taxon>
        <taxon>Heterobasidion</taxon>
        <taxon>Heterobasidion annosum species complex</taxon>
    </lineage>
</organism>
<keyword evidence="2" id="KW-1185">Reference proteome</keyword>
<evidence type="ECO:0000313" key="2">
    <source>
        <dbReference type="Proteomes" id="UP000030671"/>
    </source>
</evidence>
<evidence type="ECO:0000313" key="1">
    <source>
        <dbReference type="EMBL" id="ETW78378.1"/>
    </source>
</evidence>
<dbReference type="Proteomes" id="UP000030671">
    <property type="component" value="Unassembled WGS sequence"/>
</dbReference>
<dbReference type="HOGENOM" id="CLU_2121389_0_0_1"/>
<dbReference type="RefSeq" id="XP_009550354.1">
    <property type="nucleotide sequence ID" value="XM_009552059.1"/>
</dbReference>
<name>W4JXW9_HETIT</name>
<sequence length="114" mass="13096">MEICEAPALKETDVEYLNPHQVHGHLQWARPISLKLFPSCIRRQRLVLQWSPTRQSSPLYLKALDELNSFTSWIPFDQSYGSTLTMSVLPNDEIFRCRTSTSTGLSQFLVNNVV</sequence>
<proteinExistence type="predicted"/>
<dbReference type="AlphaFoldDB" id="W4JXW9"/>
<accession>W4JXW9</accession>
<dbReference type="EMBL" id="KI925462">
    <property type="protein sequence ID" value="ETW78378.1"/>
    <property type="molecule type" value="Genomic_DNA"/>
</dbReference>
<reference evidence="1 2" key="1">
    <citation type="journal article" date="2012" name="New Phytol.">
        <title>Insight into trade-off between wood decay and parasitism from the genome of a fungal forest pathogen.</title>
        <authorList>
            <person name="Olson A."/>
            <person name="Aerts A."/>
            <person name="Asiegbu F."/>
            <person name="Belbahri L."/>
            <person name="Bouzid O."/>
            <person name="Broberg A."/>
            <person name="Canback B."/>
            <person name="Coutinho P.M."/>
            <person name="Cullen D."/>
            <person name="Dalman K."/>
            <person name="Deflorio G."/>
            <person name="van Diepen L.T."/>
            <person name="Dunand C."/>
            <person name="Duplessis S."/>
            <person name="Durling M."/>
            <person name="Gonthier P."/>
            <person name="Grimwood J."/>
            <person name="Fossdal C.G."/>
            <person name="Hansson D."/>
            <person name="Henrissat B."/>
            <person name="Hietala A."/>
            <person name="Himmelstrand K."/>
            <person name="Hoffmeister D."/>
            <person name="Hogberg N."/>
            <person name="James T.Y."/>
            <person name="Karlsson M."/>
            <person name="Kohler A."/>
            <person name="Kues U."/>
            <person name="Lee Y.H."/>
            <person name="Lin Y.C."/>
            <person name="Lind M."/>
            <person name="Lindquist E."/>
            <person name="Lombard V."/>
            <person name="Lucas S."/>
            <person name="Lunden K."/>
            <person name="Morin E."/>
            <person name="Murat C."/>
            <person name="Park J."/>
            <person name="Raffaello T."/>
            <person name="Rouze P."/>
            <person name="Salamov A."/>
            <person name="Schmutz J."/>
            <person name="Solheim H."/>
            <person name="Stahlberg J."/>
            <person name="Velez H."/>
            <person name="de Vries R.P."/>
            <person name="Wiebenga A."/>
            <person name="Woodward S."/>
            <person name="Yakovlev I."/>
            <person name="Garbelotto M."/>
            <person name="Martin F."/>
            <person name="Grigoriev I.V."/>
            <person name="Stenlid J."/>
        </authorList>
    </citation>
    <scope>NUCLEOTIDE SEQUENCE [LARGE SCALE GENOMIC DNA]</scope>
    <source>
        <strain evidence="1 2">TC 32-1</strain>
    </source>
</reference>